<dbReference type="Gene3D" id="1.20.5.1930">
    <property type="match status" value="1"/>
</dbReference>
<dbReference type="Gene3D" id="6.10.250.3020">
    <property type="match status" value="1"/>
</dbReference>
<dbReference type="PANTHER" id="PTHR24421">
    <property type="entry name" value="NITRATE/NITRITE SENSOR PROTEIN NARX-RELATED"/>
    <property type="match status" value="1"/>
</dbReference>
<keyword evidence="7" id="KW-0902">Two-component regulatory system</keyword>
<dbReference type="Proteomes" id="UP000673821">
    <property type="component" value="Unassembled WGS sequence"/>
</dbReference>
<dbReference type="InterPro" id="IPR033479">
    <property type="entry name" value="dCache_1"/>
</dbReference>
<protein>
    <submittedName>
        <fullName evidence="12">C4-dicarboxylate transport sensor protein DctB</fullName>
        <ecNumber evidence="12">2.7.13.3</ecNumber>
    </submittedName>
</protein>
<organism evidence="12 13">
    <name type="scientific">Paraburkholderia nemoris</name>
    <dbReference type="NCBI Taxonomy" id="2793076"/>
    <lineage>
        <taxon>Bacteria</taxon>
        <taxon>Pseudomonadati</taxon>
        <taxon>Pseudomonadota</taxon>
        <taxon>Betaproteobacteria</taxon>
        <taxon>Burkholderiales</taxon>
        <taxon>Burkholderiaceae</taxon>
        <taxon>Paraburkholderia</taxon>
    </lineage>
</organism>
<evidence type="ECO:0000256" key="9">
    <source>
        <dbReference type="SAM" id="Coils"/>
    </source>
</evidence>
<dbReference type="GO" id="GO:0004673">
    <property type="term" value="F:protein histidine kinase activity"/>
    <property type="evidence" value="ECO:0007669"/>
    <property type="project" value="UniProtKB-EC"/>
</dbReference>
<dbReference type="EMBL" id="CAJNBH010000062">
    <property type="protein sequence ID" value="CAE6863192.1"/>
    <property type="molecule type" value="Genomic_DNA"/>
</dbReference>
<proteinExistence type="predicted"/>
<evidence type="ECO:0000256" key="7">
    <source>
        <dbReference type="ARBA" id="ARBA00023012"/>
    </source>
</evidence>
<evidence type="ECO:0000313" key="13">
    <source>
        <dbReference type="Proteomes" id="UP000673821"/>
    </source>
</evidence>
<dbReference type="Gene3D" id="3.30.565.10">
    <property type="entry name" value="Histidine kinase-like ATPase, C-terminal domain"/>
    <property type="match status" value="1"/>
</dbReference>
<evidence type="ECO:0000256" key="5">
    <source>
        <dbReference type="ARBA" id="ARBA00022777"/>
    </source>
</evidence>
<dbReference type="CDD" id="cd16917">
    <property type="entry name" value="HATPase_UhpB-NarQ-NarX-like"/>
    <property type="match status" value="1"/>
</dbReference>
<dbReference type="SMART" id="SM00387">
    <property type="entry name" value="HATPase_c"/>
    <property type="match status" value="1"/>
</dbReference>
<evidence type="ECO:0000256" key="8">
    <source>
        <dbReference type="ARBA" id="ARBA00023136"/>
    </source>
</evidence>
<evidence type="ECO:0000313" key="12">
    <source>
        <dbReference type="EMBL" id="CAE6863192.1"/>
    </source>
</evidence>
<gene>
    <name evidence="12" type="primary">dctB_3</name>
    <name evidence="12" type="ORF">R69776_08117</name>
</gene>
<reference evidence="12 13" key="1">
    <citation type="submission" date="2021-02" db="EMBL/GenBank/DDBJ databases">
        <authorList>
            <person name="Vanwijnsberghe S."/>
        </authorList>
    </citation>
    <scope>NUCLEOTIDE SEQUENCE [LARGE SCALE GENOMIC DNA]</scope>
    <source>
        <strain evidence="12 13">R-69776</strain>
    </source>
</reference>
<evidence type="ECO:0000256" key="1">
    <source>
        <dbReference type="ARBA" id="ARBA00004651"/>
    </source>
</evidence>
<keyword evidence="13" id="KW-1185">Reference proteome</keyword>
<keyword evidence="4 10" id="KW-0812">Transmembrane</keyword>
<dbReference type="EC" id="2.7.13.3" evidence="12"/>
<evidence type="ECO:0000256" key="3">
    <source>
        <dbReference type="ARBA" id="ARBA00022679"/>
    </source>
</evidence>
<accession>A0ABN7NBV5</accession>
<dbReference type="PANTHER" id="PTHR24421:SF59">
    <property type="entry name" value="OXYGEN SENSOR HISTIDINE KINASE NREB"/>
    <property type="match status" value="1"/>
</dbReference>
<dbReference type="InterPro" id="IPR029151">
    <property type="entry name" value="Sensor-like_sf"/>
</dbReference>
<keyword evidence="3 12" id="KW-0808">Transferase</keyword>
<evidence type="ECO:0000256" key="4">
    <source>
        <dbReference type="ARBA" id="ARBA00022692"/>
    </source>
</evidence>
<dbReference type="Pfam" id="PF02743">
    <property type="entry name" value="dCache_1"/>
    <property type="match status" value="1"/>
</dbReference>
<dbReference type="InterPro" id="IPR050482">
    <property type="entry name" value="Sensor_HK_TwoCompSys"/>
</dbReference>
<comment type="caution">
    <text evidence="12">The sequence shown here is derived from an EMBL/GenBank/DDBJ whole genome shotgun (WGS) entry which is preliminary data.</text>
</comment>
<evidence type="ECO:0000256" key="6">
    <source>
        <dbReference type="ARBA" id="ARBA00022989"/>
    </source>
</evidence>
<dbReference type="Gene3D" id="3.30.450.20">
    <property type="entry name" value="PAS domain"/>
    <property type="match status" value="2"/>
</dbReference>
<name>A0ABN7NBV5_9BURK</name>
<dbReference type="Pfam" id="PF02518">
    <property type="entry name" value="HATPase_c"/>
    <property type="match status" value="1"/>
</dbReference>
<keyword evidence="8 10" id="KW-0472">Membrane</keyword>
<feature type="coiled-coil region" evidence="9">
    <location>
        <begin position="356"/>
        <end position="397"/>
    </location>
</feature>
<keyword evidence="9" id="KW-0175">Coiled coil</keyword>
<keyword evidence="2" id="KW-1003">Cell membrane</keyword>
<evidence type="ECO:0000256" key="10">
    <source>
        <dbReference type="SAM" id="Phobius"/>
    </source>
</evidence>
<sequence>MRIRGIPLWGWAAAAALYFGVAAAAVGFVWDHAIDVLAEVGGHRLALYAADLQSELVRHEMIPAIVARQESVRALLSAPPPAPPDLLQTVNTYLEAVNREAGSVAVDVIDLHGSVIAASNWNLPVSFIGTNVSYRPYFKDSLAHGSGRFFGIGTNTGIPGLYFASAVRDGTVPIGVTAVKVSLDALESAWRTPAEAAMVVDGNGVIVISTVPAWKFMALRPVTAAQQIQIQASRQYAGRTVQALPHRRLGDWSSTAWFARFPDWTRPNHDRRYLVVTRSVPQTDESIMVLLDVAGARHQQLVALAFVTGGFLIAGLYCLYATQRRHAITEKLKAQGALRSANDQLEITVQQRTAALTQANERMLQEIEERTRTQQELLESREQLRELSAHMEAIREEERKRIALEIHDELGQLLTALKIDVSLLKMRLGDDPEAKQKADDMRELVEKTIWMVRNVANHLRPAALNFGIVPALEWLVEDFGRRNGIPCQLRINGGEPALPDACATVVFRIVQASLTNILRHAGATRADVALTSTAAALDLRVSDDGRGFDPATAGIGNSYGLLGMRERARLIGGTMTIDSAAGTGTVIGIHIPLPAGADNDQTSE</sequence>
<dbReference type="InterPro" id="IPR005467">
    <property type="entry name" value="His_kinase_dom"/>
</dbReference>
<feature type="transmembrane region" description="Helical" evidence="10">
    <location>
        <begin position="301"/>
        <end position="322"/>
    </location>
</feature>
<evidence type="ECO:0000259" key="11">
    <source>
        <dbReference type="PROSITE" id="PS50109"/>
    </source>
</evidence>
<dbReference type="InterPro" id="IPR011712">
    <property type="entry name" value="Sig_transdc_His_kin_sub3_dim/P"/>
</dbReference>
<dbReference type="InterPro" id="IPR003594">
    <property type="entry name" value="HATPase_dom"/>
</dbReference>
<comment type="subcellular location">
    <subcellularLocation>
        <location evidence="1">Cell membrane</location>
        <topology evidence="1">Multi-pass membrane protein</topology>
    </subcellularLocation>
</comment>
<dbReference type="PROSITE" id="PS50109">
    <property type="entry name" value="HIS_KIN"/>
    <property type="match status" value="1"/>
</dbReference>
<dbReference type="SUPFAM" id="SSF103190">
    <property type="entry name" value="Sensory domain-like"/>
    <property type="match status" value="1"/>
</dbReference>
<dbReference type="RefSeq" id="WP_234475888.1">
    <property type="nucleotide sequence ID" value="NZ_CAJNAW010000056.1"/>
</dbReference>
<feature type="domain" description="Histidine kinase" evidence="11">
    <location>
        <begin position="405"/>
        <end position="595"/>
    </location>
</feature>
<evidence type="ECO:0000256" key="2">
    <source>
        <dbReference type="ARBA" id="ARBA00022475"/>
    </source>
</evidence>
<dbReference type="Pfam" id="PF07730">
    <property type="entry name" value="HisKA_3"/>
    <property type="match status" value="1"/>
</dbReference>
<keyword evidence="6 10" id="KW-1133">Transmembrane helix</keyword>
<dbReference type="SUPFAM" id="SSF55874">
    <property type="entry name" value="ATPase domain of HSP90 chaperone/DNA topoisomerase II/histidine kinase"/>
    <property type="match status" value="1"/>
</dbReference>
<dbReference type="InterPro" id="IPR036890">
    <property type="entry name" value="HATPase_C_sf"/>
</dbReference>
<keyword evidence="5" id="KW-0418">Kinase</keyword>